<evidence type="ECO:0000256" key="7">
    <source>
        <dbReference type="ARBA" id="ARBA00023004"/>
    </source>
</evidence>
<keyword evidence="7" id="KW-0408">Iron</keyword>
<dbReference type="EMBL" id="JAUIZM010000008">
    <property type="protein sequence ID" value="KAK1370649.1"/>
    <property type="molecule type" value="Genomic_DNA"/>
</dbReference>
<evidence type="ECO:0000256" key="3">
    <source>
        <dbReference type="ARBA" id="ARBA00022617"/>
    </source>
</evidence>
<evidence type="ECO:0000313" key="9">
    <source>
        <dbReference type="EMBL" id="KAK1370649.1"/>
    </source>
</evidence>
<organism evidence="9 10">
    <name type="scientific">Heracleum sosnowskyi</name>
    <dbReference type="NCBI Taxonomy" id="360622"/>
    <lineage>
        <taxon>Eukaryota</taxon>
        <taxon>Viridiplantae</taxon>
        <taxon>Streptophyta</taxon>
        <taxon>Embryophyta</taxon>
        <taxon>Tracheophyta</taxon>
        <taxon>Spermatophyta</taxon>
        <taxon>Magnoliopsida</taxon>
        <taxon>eudicotyledons</taxon>
        <taxon>Gunneridae</taxon>
        <taxon>Pentapetalae</taxon>
        <taxon>asterids</taxon>
        <taxon>campanulids</taxon>
        <taxon>Apiales</taxon>
        <taxon>Apiaceae</taxon>
        <taxon>Apioideae</taxon>
        <taxon>apioid superclade</taxon>
        <taxon>Tordylieae</taxon>
        <taxon>Tordyliinae</taxon>
        <taxon>Heracleum</taxon>
    </lineage>
</organism>
<accession>A0AAD8HQC3</accession>
<gene>
    <name evidence="9" type="ORF">POM88_036741</name>
</gene>
<reference evidence="9" key="1">
    <citation type="submission" date="2023-02" db="EMBL/GenBank/DDBJ databases">
        <title>Genome of toxic invasive species Heracleum sosnowskyi carries increased number of genes despite the absence of recent whole-genome duplications.</title>
        <authorList>
            <person name="Schelkunov M."/>
            <person name="Shtratnikova V."/>
            <person name="Makarenko M."/>
            <person name="Klepikova A."/>
            <person name="Omelchenko D."/>
            <person name="Novikova G."/>
            <person name="Obukhova E."/>
            <person name="Bogdanov V."/>
            <person name="Penin A."/>
            <person name="Logacheva M."/>
        </authorList>
    </citation>
    <scope>NUCLEOTIDE SEQUENCE</scope>
    <source>
        <strain evidence="9">Hsosn_3</strain>
        <tissue evidence="9">Leaf</tissue>
    </source>
</reference>
<protein>
    <submittedName>
        <fullName evidence="9">Uncharacterized protein</fullName>
    </submittedName>
</protein>
<name>A0AAD8HQC3_9APIA</name>
<evidence type="ECO:0000256" key="1">
    <source>
        <dbReference type="ARBA" id="ARBA00004524"/>
    </source>
</evidence>
<sequence length="104" mass="11784">MRKLCVTELLTLKRVHSSQRHVRGREIAKLMNILSNKALNPNNKFIHLVKKILAKNIICDVAFCTSAAGEKLKENETQKTLQDAITVISGFCAADFFSYYGWIN</sequence>
<keyword evidence="8" id="KW-0560">Oxidoreductase</keyword>
<dbReference type="GO" id="GO:0044550">
    <property type="term" value="P:secondary metabolite biosynthetic process"/>
    <property type="evidence" value="ECO:0007669"/>
    <property type="project" value="UniProtKB-ARBA"/>
</dbReference>
<reference evidence="9" key="2">
    <citation type="submission" date="2023-05" db="EMBL/GenBank/DDBJ databases">
        <authorList>
            <person name="Schelkunov M.I."/>
        </authorList>
    </citation>
    <scope>NUCLEOTIDE SEQUENCE</scope>
    <source>
        <strain evidence="9">Hsosn_3</strain>
        <tissue evidence="9">Leaf</tissue>
    </source>
</reference>
<dbReference type="GO" id="GO:0046872">
    <property type="term" value="F:metal ion binding"/>
    <property type="evidence" value="ECO:0007669"/>
    <property type="project" value="UniProtKB-KW"/>
</dbReference>
<keyword evidence="5" id="KW-0256">Endoplasmic reticulum</keyword>
<dbReference type="PANTHER" id="PTHR47955">
    <property type="entry name" value="CYTOCHROME P450 FAMILY 71 PROTEIN"/>
    <property type="match status" value="1"/>
</dbReference>
<comment type="caution">
    <text evidence="9">The sequence shown here is derived from an EMBL/GenBank/DDBJ whole genome shotgun (WGS) entry which is preliminary data.</text>
</comment>
<evidence type="ECO:0000256" key="6">
    <source>
        <dbReference type="ARBA" id="ARBA00022848"/>
    </source>
</evidence>
<evidence type="ECO:0000256" key="4">
    <source>
        <dbReference type="ARBA" id="ARBA00022723"/>
    </source>
</evidence>
<keyword evidence="4" id="KW-0479">Metal-binding</keyword>
<evidence type="ECO:0000256" key="8">
    <source>
        <dbReference type="ARBA" id="ARBA00023033"/>
    </source>
</evidence>
<keyword evidence="10" id="KW-1185">Reference proteome</keyword>
<keyword evidence="8" id="KW-0503">Monooxygenase</keyword>
<proteinExistence type="inferred from homology"/>
<evidence type="ECO:0000313" key="10">
    <source>
        <dbReference type="Proteomes" id="UP001237642"/>
    </source>
</evidence>
<keyword evidence="6" id="KW-0492">Microsome</keyword>
<keyword evidence="3" id="KW-0349">Heme</keyword>
<evidence type="ECO:0000256" key="2">
    <source>
        <dbReference type="ARBA" id="ARBA00010617"/>
    </source>
</evidence>
<dbReference type="Proteomes" id="UP001237642">
    <property type="component" value="Unassembled WGS sequence"/>
</dbReference>
<evidence type="ECO:0000256" key="5">
    <source>
        <dbReference type="ARBA" id="ARBA00022824"/>
    </source>
</evidence>
<dbReference type="GO" id="GO:0004497">
    <property type="term" value="F:monooxygenase activity"/>
    <property type="evidence" value="ECO:0007669"/>
    <property type="project" value="UniProtKB-KW"/>
</dbReference>
<comment type="subcellular location">
    <subcellularLocation>
        <location evidence="1">Microsome membrane</location>
    </subcellularLocation>
</comment>
<dbReference type="AlphaFoldDB" id="A0AAD8HQC3"/>
<comment type="similarity">
    <text evidence="2">Belongs to the cytochrome P450 family.</text>
</comment>